<keyword evidence="9 12" id="KW-0368">Histidine biosynthesis</keyword>
<dbReference type="InterPro" id="IPR020630">
    <property type="entry name" value="THF_DH/CycHdrlase_cat_dom"/>
</dbReference>
<gene>
    <name evidence="12" type="primary">folD</name>
    <name evidence="15" type="ORF">IAD50_04435</name>
</gene>
<dbReference type="PANTHER" id="PTHR48099">
    <property type="entry name" value="C-1-TETRAHYDROFOLATE SYNTHASE, CYTOPLASMIC-RELATED"/>
    <property type="match status" value="1"/>
</dbReference>
<dbReference type="GO" id="GO:0004488">
    <property type="term" value="F:methylenetetrahydrofolate dehydrogenase (NADP+) activity"/>
    <property type="evidence" value="ECO:0007669"/>
    <property type="project" value="UniProtKB-UniRule"/>
</dbReference>
<dbReference type="Pfam" id="PF02882">
    <property type="entry name" value="THF_DHG_CYH_C"/>
    <property type="match status" value="1"/>
</dbReference>
<organism evidence="15 16">
    <name type="scientific">Candidatus Egerieisoma faecipullorum</name>
    <dbReference type="NCBI Taxonomy" id="2840963"/>
    <lineage>
        <taxon>Bacteria</taxon>
        <taxon>Bacillati</taxon>
        <taxon>Bacillota</taxon>
        <taxon>Clostridia</taxon>
        <taxon>Eubacteriales</taxon>
        <taxon>Clostridiaceae</taxon>
        <taxon>Clostridiaceae incertae sedis</taxon>
        <taxon>Candidatus Egerieisoma</taxon>
    </lineage>
</organism>
<comment type="function">
    <text evidence="12">Catalyzes the oxidation of 5,10-methylenetetrahydrofolate to 5,10-methenyltetrahydrofolate and then the hydrolysis of 5,10-methenyltetrahydrofolate to 10-formyltetrahydrofolate.</text>
</comment>
<evidence type="ECO:0000256" key="11">
    <source>
        <dbReference type="ARBA" id="ARBA00023268"/>
    </source>
</evidence>
<feature type="binding site" evidence="12">
    <location>
        <position position="233"/>
    </location>
    <ligand>
        <name>NADP(+)</name>
        <dbReference type="ChEBI" id="CHEBI:58349"/>
    </ligand>
</feature>
<dbReference type="GO" id="GO:0005829">
    <property type="term" value="C:cytosol"/>
    <property type="evidence" value="ECO:0007669"/>
    <property type="project" value="TreeGrafter"/>
</dbReference>
<dbReference type="InterPro" id="IPR036291">
    <property type="entry name" value="NAD(P)-bd_dom_sf"/>
</dbReference>
<evidence type="ECO:0000313" key="16">
    <source>
        <dbReference type="Proteomes" id="UP000824089"/>
    </source>
</evidence>
<accession>A0A9D1L934</accession>
<dbReference type="InterPro" id="IPR020631">
    <property type="entry name" value="THF_DH/CycHdrlase_NAD-bd_dom"/>
</dbReference>
<name>A0A9D1L934_9CLOT</name>
<dbReference type="HAMAP" id="MF_01576">
    <property type="entry name" value="THF_DHG_CYH"/>
    <property type="match status" value="1"/>
</dbReference>
<evidence type="ECO:0000259" key="13">
    <source>
        <dbReference type="Pfam" id="PF00763"/>
    </source>
</evidence>
<evidence type="ECO:0000256" key="9">
    <source>
        <dbReference type="ARBA" id="ARBA00023102"/>
    </source>
</evidence>
<dbReference type="CDD" id="cd01080">
    <property type="entry name" value="NAD_bind_m-THF_DH_Cyclohyd"/>
    <property type="match status" value="1"/>
</dbReference>
<evidence type="ECO:0000256" key="7">
    <source>
        <dbReference type="ARBA" id="ARBA00022857"/>
    </source>
</evidence>
<keyword evidence="6 12" id="KW-0378">Hydrolase</keyword>
<evidence type="ECO:0000313" key="15">
    <source>
        <dbReference type="EMBL" id="HIU29529.1"/>
    </source>
</evidence>
<dbReference type="PANTHER" id="PTHR48099:SF5">
    <property type="entry name" value="C-1-TETRAHYDROFOLATE SYNTHASE, CYTOPLASMIC"/>
    <property type="match status" value="1"/>
</dbReference>
<dbReference type="EC" id="3.5.4.9" evidence="12"/>
<dbReference type="PRINTS" id="PR00085">
    <property type="entry name" value="THFDHDRGNASE"/>
</dbReference>
<evidence type="ECO:0000256" key="1">
    <source>
        <dbReference type="ARBA" id="ARBA00004777"/>
    </source>
</evidence>
<evidence type="ECO:0000256" key="12">
    <source>
        <dbReference type="HAMAP-Rule" id="MF_01576"/>
    </source>
</evidence>
<dbReference type="EMBL" id="DVMM01000089">
    <property type="protein sequence ID" value="HIU29529.1"/>
    <property type="molecule type" value="Genomic_DNA"/>
</dbReference>
<keyword evidence="8 12" id="KW-0560">Oxidoreductase</keyword>
<comment type="caution">
    <text evidence="12">Lacks conserved residue(s) required for the propagation of feature annotation.</text>
</comment>
<dbReference type="AlphaFoldDB" id="A0A9D1L934"/>
<evidence type="ECO:0000256" key="2">
    <source>
        <dbReference type="ARBA" id="ARBA00011738"/>
    </source>
</evidence>
<dbReference type="SUPFAM" id="SSF53223">
    <property type="entry name" value="Aminoacid dehydrogenase-like, N-terminal domain"/>
    <property type="match status" value="1"/>
</dbReference>
<comment type="pathway">
    <text evidence="1 12">One-carbon metabolism; tetrahydrofolate interconversion.</text>
</comment>
<feature type="domain" description="Tetrahydrofolate dehydrogenase/cyclohydrolase catalytic" evidence="13">
    <location>
        <begin position="4"/>
        <end position="118"/>
    </location>
</feature>
<dbReference type="GO" id="GO:0035999">
    <property type="term" value="P:tetrahydrofolate interconversion"/>
    <property type="evidence" value="ECO:0007669"/>
    <property type="project" value="UniProtKB-UniRule"/>
</dbReference>
<keyword evidence="4 12" id="KW-0028">Amino-acid biosynthesis</keyword>
<comment type="catalytic activity">
    <reaction evidence="12">
        <text>(6R)-5,10-methenyltetrahydrofolate + H2O = (6R)-10-formyltetrahydrofolate + H(+)</text>
        <dbReference type="Rhea" id="RHEA:23700"/>
        <dbReference type="ChEBI" id="CHEBI:15377"/>
        <dbReference type="ChEBI" id="CHEBI:15378"/>
        <dbReference type="ChEBI" id="CHEBI:57455"/>
        <dbReference type="ChEBI" id="CHEBI:195366"/>
        <dbReference type="EC" id="3.5.4.9"/>
    </reaction>
</comment>
<evidence type="ECO:0000256" key="8">
    <source>
        <dbReference type="ARBA" id="ARBA00023002"/>
    </source>
</evidence>
<evidence type="ECO:0000256" key="10">
    <source>
        <dbReference type="ARBA" id="ARBA00023167"/>
    </source>
</evidence>
<dbReference type="Gene3D" id="3.40.50.720">
    <property type="entry name" value="NAD(P)-binding Rossmann-like Domain"/>
    <property type="match status" value="1"/>
</dbReference>
<evidence type="ECO:0000259" key="14">
    <source>
        <dbReference type="Pfam" id="PF02882"/>
    </source>
</evidence>
<dbReference type="Gene3D" id="3.40.50.10860">
    <property type="entry name" value="Leucine Dehydrogenase, chain A, domain 1"/>
    <property type="match status" value="1"/>
</dbReference>
<comment type="similarity">
    <text evidence="12">Belongs to the tetrahydrofolate dehydrogenase/cyclohydrolase family.</text>
</comment>
<comment type="catalytic activity">
    <reaction evidence="12">
        <text>(6R)-5,10-methylene-5,6,7,8-tetrahydrofolate + NADP(+) = (6R)-5,10-methenyltetrahydrofolate + NADPH</text>
        <dbReference type="Rhea" id="RHEA:22812"/>
        <dbReference type="ChEBI" id="CHEBI:15636"/>
        <dbReference type="ChEBI" id="CHEBI:57455"/>
        <dbReference type="ChEBI" id="CHEBI:57783"/>
        <dbReference type="ChEBI" id="CHEBI:58349"/>
        <dbReference type="EC" id="1.5.1.5"/>
    </reaction>
</comment>
<dbReference type="InterPro" id="IPR000672">
    <property type="entry name" value="THF_DH/CycHdrlase"/>
</dbReference>
<keyword evidence="7 12" id="KW-0521">NADP</keyword>
<reference evidence="15" key="1">
    <citation type="submission" date="2020-10" db="EMBL/GenBank/DDBJ databases">
        <authorList>
            <person name="Gilroy R."/>
        </authorList>
    </citation>
    <scope>NUCLEOTIDE SEQUENCE</scope>
    <source>
        <strain evidence="15">CHK195-4489</strain>
    </source>
</reference>
<dbReference type="Proteomes" id="UP000824089">
    <property type="component" value="Unassembled WGS sequence"/>
</dbReference>
<dbReference type="GO" id="GO:0006164">
    <property type="term" value="P:purine nucleotide biosynthetic process"/>
    <property type="evidence" value="ECO:0007669"/>
    <property type="project" value="UniProtKB-KW"/>
</dbReference>
<dbReference type="GO" id="GO:0009086">
    <property type="term" value="P:methionine biosynthetic process"/>
    <property type="evidence" value="ECO:0007669"/>
    <property type="project" value="UniProtKB-KW"/>
</dbReference>
<proteinExistence type="inferred from homology"/>
<comment type="subunit">
    <text evidence="2 12">Homodimer.</text>
</comment>
<dbReference type="InterPro" id="IPR046346">
    <property type="entry name" value="Aminoacid_DH-like_N_sf"/>
</dbReference>
<comment type="caution">
    <text evidence="15">The sequence shown here is derived from an EMBL/GenBank/DDBJ whole genome shotgun (WGS) entry which is preliminary data.</text>
</comment>
<dbReference type="GO" id="GO:0000105">
    <property type="term" value="P:L-histidine biosynthetic process"/>
    <property type="evidence" value="ECO:0007669"/>
    <property type="project" value="UniProtKB-KW"/>
</dbReference>
<protein>
    <recommendedName>
        <fullName evidence="12">Bifunctional protein FolD</fullName>
    </recommendedName>
    <domain>
        <recommendedName>
            <fullName evidence="12">Methylenetetrahydrofolate dehydrogenase</fullName>
            <ecNumber evidence="12">1.5.1.5</ecNumber>
        </recommendedName>
    </domain>
    <domain>
        <recommendedName>
            <fullName evidence="12">Methenyltetrahydrofolate cyclohydrolase</fullName>
            <ecNumber evidence="12">3.5.4.9</ecNumber>
        </recommendedName>
    </domain>
</protein>
<dbReference type="GO" id="GO:0004477">
    <property type="term" value="F:methenyltetrahydrofolate cyclohydrolase activity"/>
    <property type="evidence" value="ECO:0007669"/>
    <property type="project" value="UniProtKB-UniRule"/>
</dbReference>
<reference evidence="15" key="2">
    <citation type="journal article" date="2021" name="PeerJ">
        <title>Extensive microbial diversity within the chicken gut microbiome revealed by metagenomics and culture.</title>
        <authorList>
            <person name="Gilroy R."/>
            <person name="Ravi A."/>
            <person name="Getino M."/>
            <person name="Pursley I."/>
            <person name="Horton D.L."/>
            <person name="Alikhan N.F."/>
            <person name="Baker D."/>
            <person name="Gharbi K."/>
            <person name="Hall N."/>
            <person name="Watson M."/>
            <person name="Adriaenssens E.M."/>
            <person name="Foster-Nyarko E."/>
            <person name="Jarju S."/>
            <person name="Secka A."/>
            <person name="Antonio M."/>
            <person name="Oren A."/>
            <person name="Chaudhuri R.R."/>
            <person name="La Ragione R."/>
            <person name="Hildebrand F."/>
            <person name="Pallen M.J."/>
        </authorList>
    </citation>
    <scope>NUCLEOTIDE SEQUENCE</scope>
    <source>
        <strain evidence="15">CHK195-4489</strain>
    </source>
</reference>
<dbReference type="EC" id="1.5.1.5" evidence="12"/>
<keyword evidence="11 12" id="KW-0511">Multifunctional enzyme</keyword>
<evidence type="ECO:0000256" key="3">
    <source>
        <dbReference type="ARBA" id="ARBA00022563"/>
    </source>
</evidence>
<feature type="binding site" evidence="12">
    <location>
        <begin position="167"/>
        <end position="169"/>
    </location>
    <ligand>
        <name>NADP(+)</name>
        <dbReference type="ChEBI" id="CHEBI:58349"/>
    </ligand>
</feature>
<dbReference type="FunFam" id="3.40.50.720:FF:000006">
    <property type="entry name" value="Bifunctional protein FolD"/>
    <property type="match status" value="1"/>
</dbReference>
<keyword evidence="3 12" id="KW-0554">One-carbon metabolism</keyword>
<evidence type="ECO:0000256" key="6">
    <source>
        <dbReference type="ARBA" id="ARBA00022801"/>
    </source>
</evidence>
<keyword evidence="5 12" id="KW-0658">Purine biosynthesis</keyword>
<feature type="domain" description="Tetrahydrofolate dehydrogenase/cyclohydrolase NAD(P)-binding" evidence="14">
    <location>
        <begin position="141"/>
        <end position="279"/>
    </location>
</feature>
<dbReference type="SUPFAM" id="SSF51735">
    <property type="entry name" value="NAD(P)-binding Rossmann-fold domains"/>
    <property type="match status" value="1"/>
</dbReference>
<keyword evidence="10 12" id="KW-0486">Methionine biosynthesis</keyword>
<evidence type="ECO:0000256" key="5">
    <source>
        <dbReference type="ARBA" id="ARBA00022755"/>
    </source>
</evidence>
<sequence>MTELRGAPVAAAITEACKEKLAALKEKNIVPTLAIVRLGARADDEAYEKGAEKRFAGAGAEIRKFVLPENTNQEQLEEAIQALNADPLIHGILLFRPLPAHLDENRIKRLIRMEKDVDGMSYASLGGLLAAKDGKAEAYAPCTPQAVMELLEYYGIDVTGKKVTVVGRSSVVGLPLAVMLTHRNATVTVCHTKTRDLWKECREADILIAAAGKAKLIGREHTSAGQVLIDVGINFLDGKLCGDFDYESTSRQAAAATPVPGGVGAVTTSVLLKHTVDSAGKLC</sequence>
<evidence type="ECO:0000256" key="4">
    <source>
        <dbReference type="ARBA" id="ARBA00022605"/>
    </source>
</evidence>
<dbReference type="Pfam" id="PF00763">
    <property type="entry name" value="THF_DHG_CYH"/>
    <property type="match status" value="1"/>
</dbReference>